<organism evidence="1 2">
    <name type="scientific">Nocardioides aurantiacus</name>
    <dbReference type="NCBI Taxonomy" id="86796"/>
    <lineage>
        <taxon>Bacteria</taxon>
        <taxon>Bacillati</taxon>
        <taxon>Actinomycetota</taxon>
        <taxon>Actinomycetes</taxon>
        <taxon>Propionibacteriales</taxon>
        <taxon>Nocardioidaceae</taxon>
        <taxon>Nocardioides</taxon>
    </lineage>
</organism>
<name>A0A3N2CU58_9ACTN</name>
<evidence type="ECO:0000313" key="2">
    <source>
        <dbReference type="Proteomes" id="UP000281738"/>
    </source>
</evidence>
<keyword evidence="2" id="KW-1185">Reference proteome</keyword>
<dbReference type="Proteomes" id="UP000281738">
    <property type="component" value="Unassembled WGS sequence"/>
</dbReference>
<dbReference type="AlphaFoldDB" id="A0A3N2CU58"/>
<gene>
    <name evidence="1" type="ORF">EDD33_1933</name>
</gene>
<comment type="caution">
    <text evidence="1">The sequence shown here is derived from an EMBL/GenBank/DDBJ whole genome shotgun (WGS) entry which is preliminary data.</text>
</comment>
<protein>
    <submittedName>
        <fullName evidence="1">Uncharacterized protein</fullName>
    </submittedName>
</protein>
<evidence type="ECO:0000313" key="1">
    <source>
        <dbReference type="EMBL" id="ROR91072.1"/>
    </source>
</evidence>
<proteinExistence type="predicted"/>
<dbReference type="EMBL" id="RKHO01000001">
    <property type="protein sequence ID" value="ROR91072.1"/>
    <property type="molecule type" value="Genomic_DNA"/>
</dbReference>
<sequence>MLGGVKLEAGSRVGDTDGMAPTHTDSEVVLNGLDFLERAVADLGQTPPDVKDATLHLFSAIEVLIKAGLIREHWTLVAVKSDGATQAKYDSGDLQTVDPMSAIKRLRDVLGIAVSVQREKDVDAVRMLRNRIAHFAMIGVAPASAAPLLGRGFDFAWWFLGTHIRPGASASDVHAIDNVMADVAVAASKISALVSERMGALEPELSVLEWALNCPRCSQSALCEGAEGPPVCKFCFWSVSGEEGADEYVEESLGISSYLTFKDGGDWPIIDCVAGGDAALVEGVEVVRSVTAGRKGNDYMACFTCGLFEQGAHIERCERCGYACGAAICESCVDYLMAD</sequence>
<accession>A0A3N2CU58</accession>
<reference evidence="1 2" key="1">
    <citation type="submission" date="2018-11" db="EMBL/GenBank/DDBJ databases">
        <title>Sequencing the genomes of 1000 actinobacteria strains.</title>
        <authorList>
            <person name="Klenk H.-P."/>
        </authorList>
    </citation>
    <scope>NUCLEOTIDE SEQUENCE [LARGE SCALE GENOMIC DNA]</scope>
    <source>
        <strain evidence="1 2">DSM 12652</strain>
    </source>
</reference>